<dbReference type="EMBL" id="VCAZ01000071">
    <property type="protein sequence ID" value="TSO88124.1"/>
    <property type="molecule type" value="Genomic_DNA"/>
</dbReference>
<dbReference type="Gene3D" id="2.60.120.340">
    <property type="entry name" value="Nucleoplasmin core domain"/>
    <property type="match status" value="1"/>
</dbReference>
<dbReference type="InterPro" id="IPR024057">
    <property type="entry name" value="Nucleoplasmin_core_dom"/>
</dbReference>
<organism evidence="6 7">
    <name type="scientific">Bagarius yarrelli</name>
    <name type="common">Goonch</name>
    <name type="synonym">Bagrus yarrelli</name>
    <dbReference type="NCBI Taxonomy" id="175774"/>
    <lineage>
        <taxon>Eukaryota</taxon>
        <taxon>Metazoa</taxon>
        <taxon>Chordata</taxon>
        <taxon>Craniata</taxon>
        <taxon>Vertebrata</taxon>
        <taxon>Euteleostomi</taxon>
        <taxon>Actinopterygii</taxon>
        <taxon>Neopterygii</taxon>
        <taxon>Teleostei</taxon>
        <taxon>Ostariophysi</taxon>
        <taxon>Siluriformes</taxon>
        <taxon>Sisoridae</taxon>
        <taxon>Sisorinae</taxon>
        <taxon>Bagarius</taxon>
    </lineage>
</organism>
<dbReference type="InterPro" id="IPR036824">
    <property type="entry name" value="Nucleoplasmin_core_dom_sf"/>
</dbReference>
<dbReference type="PANTHER" id="PTHR22747:SF39">
    <property type="entry name" value="NUCLEOPLASMIN CORE DOMAIN-CONTAINING PROTEIN"/>
    <property type="match status" value="1"/>
</dbReference>
<dbReference type="PANTHER" id="PTHR22747">
    <property type="entry name" value="NUCLEOPLASMIN"/>
    <property type="match status" value="1"/>
</dbReference>
<dbReference type="GO" id="GO:0005730">
    <property type="term" value="C:nucleolus"/>
    <property type="evidence" value="ECO:0007669"/>
    <property type="project" value="TreeGrafter"/>
</dbReference>
<gene>
    <name evidence="6" type="ORF">Baya_10571</name>
</gene>
<evidence type="ECO:0000256" key="2">
    <source>
        <dbReference type="ARBA" id="ARBA00010744"/>
    </source>
</evidence>
<proteinExistence type="inferred from homology"/>
<evidence type="ECO:0000256" key="1">
    <source>
        <dbReference type="ARBA" id="ARBA00004123"/>
    </source>
</evidence>
<dbReference type="Proteomes" id="UP000319801">
    <property type="component" value="Unassembled WGS sequence"/>
</dbReference>
<evidence type="ECO:0000259" key="5">
    <source>
        <dbReference type="Pfam" id="PF03066"/>
    </source>
</evidence>
<dbReference type="AlphaFoldDB" id="A0A556UGC8"/>
<feature type="domain" description="Nucleoplasmin core" evidence="5">
    <location>
        <begin position="23"/>
        <end position="84"/>
    </location>
</feature>
<name>A0A556UGC8_BAGYA</name>
<dbReference type="Pfam" id="PF03066">
    <property type="entry name" value="Nucleoplasmin"/>
    <property type="match status" value="1"/>
</dbReference>
<evidence type="ECO:0000313" key="6">
    <source>
        <dbReference type="EMBL" id="TSO88124.1"/>
    </source>
</evidence>
<dbReference type="GO" id="GO:0005654">
    <property type="term" value="C:nucleoplasm"/>
    <property type="evidence" value="ECO:0007669"/>
    <property type="project" value="TreeGrafter"/>
</dbReference>
<comment type="similarity">
    <text evidence="2">Belongs to the nucleoplasmin family.</text>
</comment>
<dbReference type="GO" id="GO:0003682">
    <property type="term" value="F:chromatin binding"/>
    <property type="evidence" value="ECO:0007669"/>
    <property type="project" value="TreeGrafter"/>
</dbReference>
<comment type="caution">
    <text evidence="6">The sequence shown here is derived from an EMBL/GenBank/DDBJ whole genome shotgun (WGS) entry which is preliminary data.</text>
</comment>
<feature type="region of interest" description="Disordered" evidence="4">
    <location>
        <begin position="85"/>
        <end position="112"/>
    </location>
</feature>
<keyword evidence="3" id="KW-0539">Nucleus</keyword>
<accession>A0A556UGC8</accession>
<keyword evidence="7" id="KW-1185">Reference proteome</keyword>
<evidence type="ECO:0000313" key="7">
    <source>
        <dbReference type="Proteomes" id="UP000319801"/>
    </source>
</evidence>
<evidence type="ECO:0000256" key="4">
    <source>
        <dbReference type="SAM" id="MobiDB-lite"/>
    </source>
</evidence>
<evidence type="ECO:0000256" key="3">
    <source>
        <dbReference type="ARBA" id="ARBA00023242"/>
    </source>
</evidence>
<dbReference type="GO" id="GO:0003723">
    <property type="term" value="F:RNA binding"/>
    <property type="evidence" value="ECO:0007669"/>
    <property type="project" value="TreeGrafter"/>
</dbReference>
<comment type="subcellular location">
    <subcellularLocation>
        <location evidence="1">Nucleus</location>
    </subcellularLocation>
</comment>
<dbReference type="InterPro" id="IPR004301">
    <property type="entry name" value="Nucleoplasmin"/>
</dbReference>
<reference evidence="6 7" key="1">
    <citation type="journal article" date="2019" name="Genome Biol. Evol.">
        <title>Whole-Genome Sequencing of the Giant Devil Catfish, Bagarius yarrelli.</title>
        <authorList>
            <person name="Jiang W."/>
            <person name="Lv Y."/>
            <person name="Cheng L."/>
            <person name="Yang K."/>
            <person name="Chao B."/>
            <person name="Wang X."/>
            <person name="Li Y."/>
            <person name="Pan X."/>
            <person name="You X."/>
            <person name="Zhang Y."/>
            <person name="Yang J."/>
            <person name="Li J."/>
            <person name="Zhang X."/>
            <person name="Liu S."/>
            <person name="Sun C."/>
            <person name="Yang J."/>
            <person name="Shi Q."/>
        </authorList>
    </citation>
    <scope>NUCLEOTIDE SEQUENCE [LARGE SCALE GENOMIC DNA]</scope>
    <source>
        <strain evidence="6">JWS20170419001</strain>
        <tissue evidence="6">Muscle</tissue>
    </source>
</reference>
<dbReference type="GO" id="GO:0042393">
    <property type="term" value="F:histone binding"/>
    <property type="evidence" value="ECO:0007669"/>
    <property type="project" value="TreeGrafter"/>
</dbReference>
<dbReference type="OrthoDB" id="6075101at2759"/>
<dbReference type="GO" id="GO:0006338">
    <property type="term" value="P:chromatin remodeling"/>
    <property type="evidence" value="ECO:0007669"/>
    <property type="project" value="TreeGrafter"/>
</dbReference>
<sequence length="112" mass="11828">MRLCAPCTALQRSIGGLTPYTCQASDELHVVAVSDGVGESKPVPIATLRHCMPTVSFPALELIPPVTFNLRSGKGPVFISAQHITLNPTDNPEEEEEEGGGGGRSLVDDLTD</sequence>
<dbReference type="GO" id="GO:0005737">
    <property type="term" value="C:cytoplasm"/>
    <property type="evidence" value="ECO:0007669"/>
    <property type="project" value="TreeGrafter"/>
</dbReference>
<dbReference type="SUPFAM" id="SSF69203">
    <property type="entry name" value="Nucleoplasmin-like core domain"/>
    <property type="match status" value="1"/>
</dbReference>
<protein>
    <submittedName>
        <fullName evidence="6">Nucleoplasmin</fullName>
    </submittedName>
</protein>